<gene>
    <name evidence="2" type="ORF">E1B28_006820</name>
</gene>
<dbReference type="GeneID" id="66075896"/>
<protein>
    <submittedName>
        <fullName evidence="2">Uncharacterized protein</fullName>
    </submittedName>
</protein>
<evidence type="ECO:0000256" key="1">
    <source>
        <dbReference type="SAM" id="Coils"/>
    </source>
</evidence>
<dbReference type="AlphaFoldDB" id="A0A9P8AAS9"/>
<dbReference type="KEGG" id="more:E1B28_006820"/>
<keyword evidence="1" id="KW-0175">Coiled coil</keyword>
<dbReference type="EMBL" id="CM032183">
    <property type="protein sequence ID" value="KAG7096147.1"/>
    <property type="molecule type" value="Genomic_DNA"/>
</dbReference>
<dbReference type="OrthoDB" id="3256058at2759"/>
<dbReference type="RefSeq" id="XP_043012617.1">
    <property type="nucleotide sequence ID" value="XM_043151521.1"/>
</dbReference>
<sequence length="233" mass="27102">MRDTQRTDSRGVTQNTRSVRWINGAEAKKQGYASQYRAARVAILRLLGLPSSPDYPVLEDEHMYAKSSVTPRELGDGRKTDAWIWRYGRLKGLDDKGKMEFVLEAERIQWFRAKADMERLIEEIEILEEEFRRLVRSCQSLSSYWSQLADVPPSPFFSRFQLAKSVQTFIEGPQNPYCVYAAQKSALYDKMAKETEKKFRKLGGCWPGETEDLNAFFRRQRPTVTVDWNNVQP</sequence>
<keyword evidence="3" id="KW-1185">Reference proteome</keyword>
<comment type="caution">
    <text evidence="2">The sequence shown here is derived from an EMBL/GenBank/DDBJ whole genome shotgun (WGS) entry which is preliminary data.</text>
</comment>
<evidence type="ECO:0000313" key="2">
    <source>
        <dbReference type="EMBL" id="KAG7096147.1"/>
    </source>
</evidence>
<feature type="coiled-coil region" evidence="1">
    <location>
        <begin position="110"/>
        <end position="137"/>
    </location>
</feature>
<proteinExistence type="predicted"/>
<name>A0A9P8AAS9_9AGAR</name>
<organism evidence="2 3">
    <name type="scientific">Marasmius oreades</name>
    <name type="common">fairy-ring Marasmius</name>
    <dbReference type="NCBI Taxonomy" id="181124"/>
    <lineage>
        <taxon>Eukaryota</taxon>
        <taxon>Fungi</taxon>
        <taxon>Dikarya</taxon>
        <taxon>Basidiomycota</taxon>
        <taxon>Agaricomycotina</taxon>
        <taxon>Agaricomycetes</taxon>
        <taxon>Agaricomycetidae</taxon>
        <taxon>Agaricales</taxon>
        <taxon>Marasmiineae</taxon>
        <taxon>Marasmiaceae</taxon>
        <taxon>Marasmius</taxon>
    </lineage>
</organism>
<accession>A0A9P8AAS9</accession>
<evidence type="ECO:0000313" key="3">
    <source>
        <dbReference type="Proteomes" id="UP001049176"/>
    </source>
</evidence>
<reference evidence="2" key="1">
    <citation type="journal article" date="2021" name="Genome Biol. Evol.">
        <title>The assembled and annotated genome of the fairy-ring fungus Marasmius oreades.</title>
        <authorList>
            <person name="Hiltunen M."/>
            <person name="Ament-Velasquez S.L."/>
            <person name="Johannesson H."/>
        </authorList>
    </citation>
    <scope>NUCLEOTIDE SEQUENCE</scope>
    <source>
        <strain evidence="2">03SP1</strain>
    </source>
</reference>
<dbReference type="Proteomes" id="UP001049176">
    <property type="component" value="Chromosome 3"/>
</dbReference>